<evidence type="ECO:0000313" key="1">
    <source>
        <dbReference type="EMBL" id="TCP10387.1"/>
    </source>
</evidence>
<dbReference type="KEGG" id="usu:LVJ78_09035"/>
<dbReference type="Proteomes" id="UP000829756">
    <property type="component" value="Chromosome"/>
</dbReference>
<dbReference type="Proteomes" id="UP000294721">
    <property type="component" value="Unassembled WGS sequence"/>
</dbReference>
<dbReference type="EMBL" id="CP091507">
    <property type="protein sequence ID" value="UOO78839.1"/>
    <property type="molecule type" value="Genomic_DNA"/>
</dbReference>
<accession>A0AAE9KGF1</accession>
<dbReference type="RefSeq" id="WP_132951995.1">
    <property type="nucleotide sequence ID" value="NZ_CALJUB010000144.1"/>
</dbReference>
<keyword evidence="3" id="KW-1185">Reference proteome</keyword>
<protein>
    <submittedName>
        <fullName evidence="2">Uncharacterized protein</fullName>
    </submittedName>
</protein>
<sequence length="190" mass="22838">MRTITLCFDKANRIYVCCFIGLHNKAFKGIIKRPFKKILGGSMWFHRLESVEFNELISFNKYNDGFGRFIFEPLMLYPRKIYNLLEEIFLENLENREKLSAFLHAEYGICCFYQYWDSLETIRKTVIKDYGLMILRKLFVKKVEQKQPANLIPIKQNNQEIFNVRPIIRLMLLTARFNTPLYNNQELYHD</sequence>
<dbReference type="EMBL" id="SLXE01000001">
    <property type="protein sequence ID" value="TCP10387.1"/>
    <property type="molecule type" value="Genomic_DNA"/>
</dbReference>
<reference evidence="2" key="3">
    <citation type="journal article" date="2022" name="Res Sq">
        <title>Evolution of multicellular longitudinally dividing oral cavity symbionts (Neisseriaceae).</title>
        <authorList>
            <person name="Nyongesa S."/>
            <person name="Weber P."/>
            <person name="Bernet E."/>
            <person name="Pullido F."/>
            <person name="Nieckarz M."/>
            <person name="Delaby M."/>
            <person name="Nieves C."/>
            <person name="Viehboeck T."/>
            <person name="Krause N."/>
            <person name="Rivera-Millot A."/>
            <person name="Nakamura A."/>
            <person name="Vischer N."/>
            <person name="VanNieuwenhze M."/>
            <person name="Brun Y."/>
            <person name="Cava F."/>
            <person name="Bulgheresi S."/>
            <person name="Veyrier F."/>
        </authorList>
    </citation>
    <scope>NUCLEOTIDE SEQUENCE</scope>
    <source>
        <strain evidence="2">1258/02</strain>
    </source>
</reference>
<gene>
    <name evidence="1" type="ORF">EV680_10152</name>
    <name evidence="2" type="ORF">LVJ78_09035</name>
</gene>
<organism evidence="2 4">
    <name type="scientific">Uruburuella suis</name>
    <dbReference type="NCBI Taxonomy" id="252130"/>
    <lineage>
        <taxon>Bacteria</taxon>
        <taxon>Pseudomonadati</taxon>
        <taxon>Pseudomonadota</taxon>
        <taxon>Betaproteobacteria</taxon>
        <taxon>Neisseriales</taxon>
        <taxon>Neisseriaceae</taxon>
        <taxon>Uruburuella</taxon>
    </lineage>
</organism>
<name>A0AAE9KGF1_9NEIS</name>
<dbReference type="AlphaFoldDB" id="A0AAE9KGF1"/>
<evidence type="ECO:0000313" key="2">
    <source>
        <dbReference type="EMBL" id="UOO78839.1"/>
    </source>
</evidence>
<proteinExistence type="predicted"/>
<reference evidence="2" key="2">
    <citation type="submission" date="2021-12" db="EMBL/GenBank/DDBJ databases">
        <authorList>
            <person name="Veyrier F.J."/>
        </authorList>
    </citation>
    <scope>NUCLEOTIDE SEQUENCE</scope>
    <source>
        <strain evidence="2">1258/02</strain>
    </source>
</reference>
<evidence type="ECO:0000313" key="3">
    <source>
        <dbReference type="Proteomes" id="UP000294721"/>
    </source>
</evidence>
<evidence type="ECO:0000313" key="4">
    <source>
        <dbReference type="Proteomes" id="UP000829756"/>
    </source>
</evidence>
<reference evidence="1 3" key="1">
    <citation type="submission" date="2019-03" db="EMBL/GenBank/DDBJ databases">
        <title>Genomic Encyclopedia of Type Strains, Phase IV (KMG-IV): sequencing the most valuable type-strain genomes for metagenomic binning, comparative biology and taxonomic classification.</title>
        <authorList>
            <person name="Goeker M."/>
        </authorList>
    </citation>
    <scope>NUCLEOTIDE SEQUENCE [LARGE SCALE GENOMIC DNA]</scope>
    <source>
        <strain evidence="1 3">DSM 17474</strain>
    </source>
</reference>